<gene>
    <name evidence="2" type="primary">RvY_07183</name>
    <name evidence="2" type="synonym">RvY_07183.1</name>
    <name evidence="2" type="ORF">RvY_07183-1</name>
</gene>
<comment type="caution">
    <text evidence="2">The sequence shown here is derived from an EMBL/GenBank/DDBJ whole genome shotgun (WGS) entry which is preliminary data.</text>
</comment>
<dbReference type="Proteomes" id="UP000186922">
    <property type="component" value="Unassembled WGS sequence"/>
</dbReference>
<evidence type="ECO:0000256" key="1">
    <source>
        <dbReference type="SAM" id="MobiDB-lite"/>
    </source>
</evidence>
<dbReference type="EMBL" id="BDGG01000003">
    <property type="protein sequence ID" value="GAU95586.1"/>
    <property type="molecule type" value="Genomic_DNA"/>
</dbReference>
<sequence length="124" mass="13961">MRLDSSFGSWPCSPENVTCSRDWMTLTICATRLSMRRDIWISCSLPTTSGMKFFLPSPNKRMSSSLMVISRMSTVFCLSNTAKRSSKIQEKQSRSSAFLPDRQTISNPSTSQFSKESRKSGTII</sequence>
<name>A0A1D1V171_RAMVA</name>
<protein>
    <submittedName>
        <fullName evidence="2">Uncharacterized protein</fullName>
    </submittedName>
</protein>
<feature type="compositionally biased region" description="Polar residues" evidence="1">
    <location>
        <begin position="103"/>
        <end position="114"/>
    </location>
</feature>
<feature type="region of interest" description="Disordered" evidence="1">
    <location>
        <begin position="87"/>
        <end position="124"/>
    </location>
</feature>
<dbReference type="AlphaFoldDB" id="A0A1D1V171"/>
<organism evidence="2 3">
    <name type="scientific">Ramazzottius varieornatus</name>
    <name type="common">Water bear</name>
    <name type="synonym">Tardigrade</name>
    <dbReference type="NCBI Taxonomy" id="947166"/>
    <lineage>
        <taxon>Eukaryota</taxon>
        <taxon>Metazoa</taxon>
        <taxon>Ecdysozoa</taxon>
        <taxon>Tardigrada</taxon>
        <taxon>Eutardigrada</taxon>
        <taxon>Parachela</taxon>
        <taxon>Hypsibioidea</taxon>
        <taxon>Ramazzottiidae</taxon>
        <taxon>Ramazzottius</taxon>
    </lineage>
</organism>
<feature type="compositionally biased region" description="Basic and acidic residues" evidence="1">
    <location>
        <begin position="115"/>
        <end position="124"/>
    </location>
</feature>
<evidence type="ECO:0000313" key="2">
    <source>
        <dbReference type="EMBL" id="GAU95586.1"/>
    </source>
</evidence>
<proteinExistence type="predicted"/>
<keyword evidence="3" id="KW-1185">Reference proteome</keyword>
<accession>A0A1D1V171</accession>
<evidence type="ECO:0000313" key="3">
    <source>
        <dbReference type="Proteomes" id="UP000186922"/>
    </source>
</evidence>
<reference evidence="2 3" key="1">
    <citation type="journal article" date="2016" name="Nat. Commun.">
        <title>Extremotolerant tardigrade genome and improved radiotolerance of human cultured cells by tardigrade-unique protein.</title>
        <authorList>
            <person name="Hashimoto T."/>
            <person name="Horikawa D.D."/>
            <person name="Saito Y."/>
            <person name="Kuwahara H."/>
            <person name="Kozuka-Hata H."/>
            <person name="Shin-I T."/>
            <person name="Minakuchi Y."/>
            <person name="Ohishi K."/>
            <person name="Motoyama A."/>
            <person name="Aizu T."/>
            <person name="Enomoto A."/>
            <person name="Kondo K."/>
            <person name="Tanaka S."/>
            <person name="Hara Y."/>
            <person name="Koshikawa S."/>
            <person name="Sagara H."/>
            <person name="Miura T."/>
            <person name="Yokobori S."/>
            <person name="Miyagawa K."/>
            <person name="Suzuki Y."/>
            <person name="Kubo T."/>
            <person name="Oyama M."/>
            <person name="Kohara Y."/>
            <person name="Fujiyama A."/>
            <person name="Arakawa K."/>
            <person name="Katayama T."/>
            <person name="Toyoda A."/>
            <person name="Kunieda T."/>
        </authorList>
    </citation>
    <scope>NUCLEOTIDE SEQUENCE [LARGE SCALE GENOMIC DNA]</scope>
    <source>
        <strain evidence="2 3">YOKOZUNA-1</strain>
    </source>
</reference>